<proteinExistence type="predicted"/>
<dbReference type="EMBL" id="KI926064">
    <property type="protein sequence ID" value="ETW41119.1"/>
    <property type="molecule type" value="Genomic_DNA"/>
</dbReference>
<evidence type="ECO:0000313" key="2">
    <source>
        <dbReference type="EMBL" id="ETW41119.1"/>
    </source>
</evidence>
<keyword evidence="1" id="KW-0472">Membrane</keyword>
<dbReference type="Proteomes" id="UP000019114">
    <property type="component" value="Unassembled WGS sequence"/>
</dbReference>
<keyword evidence="1" id="KW-1133">Transmembrane helix</keyword>
<reference evidence="2 3" key="2">
    <citation type="submission" date="2013-02" db="EMBL/GenBank/DDBJ databases">
        <title>The Genome Sequence of Plasmodium falciparum NF135/5.C10.</title>
        <authorList>
            <consortium name="The Broad Institute Genome Sequencing Platform"/>
            <consortium name="The Broad Institute Genome Sequencing Center for Infectious Disease"/>
            <person name="Neafsey D."/>
            <person name="Cheeseman I."/>
            <person name="Volkman S."/>
            <person name="Adams J."/>
            <person name="Walker B."/>
            <person name="Young S.K."/>
            <person name="Zeng Q."/>
            <person name="Gargeya S."/>
            <person name="Fitzgerald M."/>
            <person name="Haas B."/>
            <person name="Abouelleil A."/>
            <person name="Alvarado L."/>
            <person name="Arachchi H.M."/>
            <person name="Berlin A.M."/>
            <person name="Chapman S.B."/>
            <person name="Dewar J."/>
            <person name="Goldberg J."/>
            <person name="Griggs A."/>
            <person name="Gujja S."/>
            <person name="Hansen M."/>
            <person name="Howarth C."/>
            <person name="Imamovic A."/>
            <person name="Larimer J."/>
            <person name="McCowan C."/>
            <person name="Murphy C."/>
            <person name="Neiman D."/>
            <person name="Pearson M."/>
            <person name="Priest M."/>
            <person name="Roberts A."/>
            <person name="Saif S."/>
            <person name="Shea T."/>
            <person name="Sisk P."/>
            <person name="Sykes S."/>
            <person name="Wortman J."/>
            <person name="Nusbaum C."/>
            <person name="Birren B."/>
        </authorList>
    </citation>
    <scope>NUCLEOTIDE SEQUENCE [LARGE SCALE GENOMIC DNA]</scope>
    <source>
        <strain evidence="2 3">NF135/5.C10</strain>
    </source>
</reference>
<sequence length="108" mass="13666">MIHFLRKRIWFLHRKRNFQIKKKLTIIYKKRKIAEKEKSLNIFHLEDINYCSIFLFYFILFYFLFLILTKLRYDEKIKNCSLMEIFKNYIKFFFLNYIEKNQLNSTVL</sequence>
<gene>
    <name evidence="2" type="ORF">PFNF135_04753</name>
</gene>
<protein>
    <submittedName>
        <fullName evidence="2">Uncharacterized protein</fullName>
    </submittedName>
</protein>
<organism evidence="2 3">
    <name type="scientific">Plasmodium falciparum NF135/5.C10</name>
    <dbReference type="NCBI Taxonomy" id="1036726"/>
    <lineage>
        <taxon>Eukaryota</taxon>
        <taxon>Sar</taxon>
        <taxon>Alveolata</taxon>
        <taxon>Apicomplexa</taxon>
        <taxon>Aconoidasida</taxon>
        <taxon>Haemosporida</taxon>
        <taxon>Plasmodiidae</taxon>
        <taxon>Plasmodium</taxon>
        <taxon>Plasmodium (Laverania)</taxon>
    </lineage>
</organism>
<accession>W4IDM6</accession>
<dbReference type="AlphaFoldDB" id="W4IDM6"/>
<feature type="transmembrane region" description="Helical" evidence="1">
    <location>
        <begin position="47"/>
        <end position="68"/>
    </location>
</feature>
<evidence type="ECO:0000313" key="3">
    <source>
        <dbReference type="Proteomes" id="UP000019114"/>
    </source>
</evidence>
<keyword evidence="1" id="KW-0812">Transmembrane</keyword>
<reference evidence="2 3" key="1">
    <citation type="submission" date="2013-02" db="EMBL/GenBank/DDBJ databases">
        <title>The Genome Annotation of Plasmodium falciparum NF135/5.C10.</title>
        <authorList>
            <consortium name="The Broad Institute Genome Sequencing Platform"/>
            <consortium name="The Broad Institute Genome Sequencing Center for Infectious Disease"/>
            <person name="Neafsey D."/>
            <person name="Hoffman S."/>
            <person name="Volkman S."/>
            <person name="Rosenthal P."/>
            <person name="Walker B."/>
            <person name="Young S.K."/>
            <person name="Zeng Q."/>
            <person name="Gargeya S."/>
            <person name="Fitzgerald M."/>
            <person name="Haas B."/>
            <person name="Abouelleil A."/>
            <person name="Allen A.W."/>
            <person name="Alvarado L."/>
            <person name="Arachchi H.M."/>
            <person name="Berlin A.M."/>
            <person name="Chapman S.B."/>
            <person name="Gainer-Dewar J."/>
            <person name="Goldberg J."/>
            <person name="Griggs A."/>
            <person name="Gujja S."/>
            <person name="Hansen M."/>
            <person name="Howarth C."/>
            <person name="Imamovic A."/>
            <person name="Ireland A."/>
            <person name="Larimer J."/>
            <person name="McCowan C."/>
            <person name="Murphy C."/>
            <person name="Pearson M."/>
            <person name="Poon T.W."/>
            <person name="Priest M."/>
            <person name="Roberts A."/>
            <person name="Saif S."/>
            <person name="Shea T."/>
            <person name="Sisk P."/>
            <person name="Sykes S."/>
            <person name="Wortman J."/>
            <person name="Nusbaum C."/>
            <person name="Birren B."/>
        </authorList>
    </citation>
    <scope>NUCLEOTIDE SEQUENCE [LARGE SCALE GENOMIC DNA]</scope>
    <source>
        <strain evidence="2 3">NF135/5.C10</strain>
    </source>
</reference>
<evidence type="ECO:0000256" key="1">
    <source>
        <dbReference type="SAM" id="Phobius"/>
    </source>
</evidence>
<name>W4IDM6_PLAFA</name>